<name>A0A0E9XG01_ANGAN</name>
<dbReference type="EMBL" id="GBXM01007959">
    <property type="protein sequence ID" value="JAI00619.1"/>
    <property type="molecule type" value="Transcribed_RNA"/>
</dbReference>
<organism evidence="1">
    <name type="scientific">Anguilla anguilla</name>
    <name type="common">European freshwater eel</name>
    <name type="synonym">Muraena anguilla</name>
    <dbReference type="NCBI Taxonomy" id="7936"/>
    <lineage>
        <taxon>Eukaryota</taxon>
        <taxon>Metazoa</taxon>
        <taxon>Chordata</taxon>
        <taxon>Craniata</taxon>
        <taxon>Vertebrata</taxon>
        <taxon>Euteleostomi</taxon>
        <taxon>Actinopterygii</taxon>
        <taxon>Neopterygii</taxon>
        <taxon>Teleostei</taxon>
        <taxon>Anguilliformes</taxon>
        <taxon>Anguillidae</taxon>
        <taxon>Anguilla</taxon>
    </lineage>
</organism>
<reference evidence="1" key="1">
    <citation type="submission" date="2014-11" db="EMBL/GenBank/DDBJ databases">
        <authorList>
            <person name="Amaro Gonzalez C."/>
        </authorList>
    </citation>
    <scope>NUCLEOTIDE SEQUENCE</scope>
</reference>
<reference evidence="1" key="2">
    <citation type="journal article" date="2015" name="Fish Shellfish Immunol.">
        <title>Early steps in the European eel (Anguilla anguilla)-Vibrio vulnificus interaction in the gills: Role of the RtxA13 toxin.</title>
        <authorList>
            <person name="Callol A."/>
            <person name="Pajuelo D."/>
            <person name="Ebbesson L."/>
            <person name="Teles M."/>
            <person name="MacKenzie S."/>
            <person name="Amaro C."/>
        </authorList>
    </citation>
    <scope>NUCLEOTIDE SEQUENCE</scope>
</reference>
<accession>A0A0E9XG01</accession>
<protein>
    <submittedName>
        <fullName evidence="1">Uncharacterized protein</fullName>
    </submittedName>
</protein>
<evidence type="ECO:0000313" key="1">
    <source>
        <dbReference type="EMBL" id="JAI00619.1"/>
    </source>
</evidence>
<dbReference type="AlphaFoldDB" id="A0A0E9XG01"/>
<proteinExistence type="predicted"/>
<sequence length="134" mass="16013">MLKAFWLLVRSPMSLNAGMRCLKRNDNKPGNAVQLRSTAYFSQNYETMKQFRLQHFYAQQLLSSVSMTTEIFTFTQTHRPPIHTHTLQQQSFWLNLKKQLYLFRFVDLPYTNFTILKLKSMSQKLNIMIKHTFK</sequence>